<feature type="domain" description="GB1/RHD3-type G" evidence="9">
    <location>
        <begin position="212"/>
        <end position="454"/>
    </location>
</feature>
<evidence type="ECO:0000256" key="4">
    <source>
        <dbReference type="ARBA" id="ARBA00022859"/>
    </source>
</evidence>
<feature type="coiled-coil region" evidence="7">
    <location>
        <begin position="651"/>
        <end position="699"/>
    </location>
</feature>
<dbReference type="Pfam" id="PF02841">
    <property type="entry name" value="GBP_C"/>
    <property type="match status" value="3"/>
</dbReference>
<keyword evidence="1" id="KW-0399">Innate immunity</keyword>
<dbReference type="InterPro" id="IPR003191">
    <property type="entry name" value="Guanylate-bd/ATL_C"/>
</dbReference>
<dbReference type="InterPro" id="IPR036543">
    <property type="entry name" value="Guanylate-bd_C_sf"/>
</dbReference>
<dbReference type="Gene3D" id="3.40.50.300">
    <property type="entry name" value="P-loop containing nucleotide triphosphate hydrolases"/>
    <property type="match status" value="1"/>
</dbReference>
<dbReference type="InterPro" id="IPR027417">
    <property type="entry name" value="P-loop_NTPase"/>
</dbReference>
<keyword evidence="2" id="KW-0547">Nucleotide-binding</keyword>
<evidence type="ECO:0000256" key="2">
    <source>
        <dbReference type="ARBA" id="ARBA00022741"/>
    </source>
</evidence>
<evidence type="ECO:0000256" key="1">
    <source>
        <dbReference type="ARBA" id="ARBA00022588"/>
    </source>
</evidence>
<evidence type="ECO:0000313" key="10">
    <source>
        <dbReference type="EMBL" id="KAK1339816.1"/>
    </source>
</evidence>
<dbReference type="FunFam" id="1.20.1000.10:FF:000001">
    <property type="entry name" value="Guanylate binding protein 1"/>
    <property type="match status" value="1"/>
</dbReference>
<dbReference type="PROSITE" id="PS51715">
    <property type="entry name" value="G_GB1_RHD3"/>
    <property type="match status" value="1"/>
</dbReference>
<evidence type="ECO:0000256" key="7">
    <source>
        <dbReference type="SAM" id="Coils"/>
    </source>
</evidence>
<dbReference type="GO" id="GO:0045087">
    <property type="term" value="P:innate immune response"/>
    <property type="evidence" value="ECO:0007669"/>
    <property type="project" value="UniProtKB-KW"/>
</dbReference>
<keyword evidence="11" id="KW-1185">Reference proteome</keyword>
<feature type="region of interest" description="Disordered" evidence="8">
    <location>
        <begin position="787"/>
        <end position="822"/>
    </location>
</feature>
<dbReference type="InterPro" id="IPR037684">
    <property type="entry name" value="GBP_C"/>
</dbReference>
<dbReference type="InterPro" id="IPR015894">
    <property type="entry name" value="Guanylate-bd_N"/>
</dbReference>
<reference evidence="10" key="1">
    <citation type="submission" date="2023-06" db="EMBL/GenBank/DDBJ databases">
        <title>Reference genome for the Northern bat (Eptesicus nilssonii), a most northern bat species.</title>
        <authorList>
            <person name="Laine V.N."/>
            <person name="Pulliainen A.T."/>
            <person name="Lilley T.M."/>
        </authorList>
    </citation>
    <scope>NUCLEOTIDE SEQUENCE</scope>
    <source>
        <strain evidence="10">BLF_Eptnil</strain>
        <tissue evidence="10">Kidney</tissue>
    </source>
</reference>
<keyword evidence="7" id="KW-0175">Coiled coil</keyword>
<dbReference type="PANTHER" id="PTHR10751">
    <property type="entry name" value="GUANYLATE BINDING PROTEIN"/>
    <property type="match status" value="1"/>
</dbReference>
<protein>
    <recommendedName>
        <fullName evidence="9">GB1/RHD3-type G domain-containing protein</fullName>
    </recommendedName>
</protein>
<keyword evidence="5" id="KW-0342">GTP-binding</keyword>
<dbReference type="EMBL" id="JAULJE010000008">
    <property type="protein sequence ID" value="KAK1339816.1"/>
    <property type="molecule type" value="Genomic_DNA"/>
</dbReference>
<evidence type="ECO:0000256" key="8">
    <source>
        <dbReference type="SAM" id="MobiDB-lite"/>
    </source>
</evidence>
<dbReference type="Gene3D" id="1.20.1000.10">
    <property type="entry name" value="Guanylate-binding protein, C-terminal domain"/>
    <property type="match status" value="2"/>
</dbReference>
<evidence type="ECO:0000256" key="3">
    <source>
        <dbReference type="ARBA" id="ARBA00022801"/>
    </source>
</evidence>
<evidence type="ECO:0000256" key="5">
    <source>
        <dbReference type="ARBA" id="ARBA00023134"/>
    </source>
</evidence>
<dbReference type="CDD" id="cd16269">
    <property type="entry name" value="GBP_C"/>
    <property type="match status" value="1"/>
</dbReference>
<evidence type="ECO:0000259" key="9">
    <source>
        <dbReference type="PROSITE" id="PS51715"/>
    </source>
</evidence>
<dbReference type="FunFam" id="3.40.50.300:FF:000422">
    <property type="entry name" value="Guanylate-binding protein 1"/>
    <property type="match status" value="1"/>
</dbReference>
<evidence type="ECO:0000256" key="6">
    <source>
        <dbReference type="PROSITE-ProRule" id="PRU01052"/>
    </source>
</evidence>
<accession>A0AA40HZH5</accession>
<dbReference type="Proteomes" id="UP001177744">
    <property type="component" value="Unassembled WGS sequence"/>
</dbReference>
<comment type="caution">
    <text evidence="10">The sequence shown here is derived from an EMBL/GenBank/DDBJ whole genome shotgun (WGS) entry which is preliminary data.</text>
</comment>
<dbReference type="SUPFAM" id="SSF52540">
    <property type="entry name" value="P-loop containing nucleoside triphosphate hydrolases"/>
    <property type="match status" value="1"/>
</dbReference>
<sequence>MEYTSENQLDCSFQEQSNHFCNYIFTAAKTKTLREGIIVTGNCESPLLQHFSLQFIAYVDAINSGAVPCLETAVITLAEHENSVDMRMAADQYSEKMAQRVSFPQTCCRSCWTCTQPNEENSLKYCQTQLRQLSKSQLENIYRGAFSVFGGYILYSEEINKVEQSYDLVLKKGVKLTMASEFTMKEPICLVENQNNQLTVNPTALEILDKISQPLVVVAIAGLYRTGKSYLMNRLAGQNHGFRLGSTVRSETKGIWMWCVPHPSKPDHTLVLLDTEGLGDVEKGDSKNDSWIFALAVLLSSMFVYNSMSSINHQALEQLHYVTELTKLIQAKSSPISAEIDDSAEFVSFFPDFVWVVRDFMLELMLDGRAITEDEYLENALKLVPGEDHKIKQSNTPRKCIRKFFPKRKGFVFDRPTNNKNLLQHMDCVSENQLDCSFQEQSKHFCNYIFTDAKPKTIREGIIVTGNRMGTLVKAYVDAINSGAVPCLETAVITLAERENSVAVQKAADHYSEQMAQRVSFPTDTLQELLDLHAACEREAIAIFMENSFKDDNQDTMEKKKENFLLKNEEESLKYCQAQLRQLLDPLMEGISKGTFFVPGGYILYSEEMSKVEQSYELVPRKGVKAMEVLHNFKQSQAATKESILQADKALATWEKALTAERAKKEELEREEELLIRTLKEKQQQMEVQERSFQETMAQMGKKMKKEMEIQLRELQSMLKHMKKPSHAHQPIRSKYANKPNQDGYSHREWEGGLGFHGNKRSHPVAGLSLHSRLQSFNYRRGMAGLQTTTGPLLRPPHAPREPPSFRANQSAPTHAPGLYPI</sequence>
<dbReference type="InterPro" id="IPR030386">
    <property type="entry name" value="G_GB1_RHD3_dom"/>
</dbReference>
<dbReference type="AlphaFoldDB" id="A0AA40HZH5"/>
<dbReference type="CDD" id="cd01851">
    <property type="entry name" value="GBP"/>
    <property type="match status" value="1"/>
</dbReference>
<dbReference type="GO" id="GO:0003924">
    <property type="term" value="F:GTPase activity"/>
    <property type="evidence" value="ECO:0007669"/>
    <property type="project" value="InterPro"/>
</dbReference>
<comment type="similarity">
    <text evidence="6">Belongs to the TRAFAC class dynamin-like GTPase superfamily. GB1/RHD3 GTPase family.</text>
</comment>
<gene>
    <name evidence="10" type="ORF">QTO34_018373</name>
</gene>
<dbReference type="GO" id="GO:0005525">
    <property type="term" value="F:GTP binding"/>
    <property type="evidence" value="ECO:0007669"/>
    <property type="project" value="UniProtKB-KW"/>
</dbReference>
<dbReference type="Pfam" id="PF02263">
    <property type="entry name" value="GBP"/>
    <property type="match status" value="1"/>
</dbReference>
<dbReference type="SUPFAM" id="SSF48340">
    <property type="entry name" value="Interferon-induced guanylate-binding protein 1 (GBP1), C-terminal domain"/>
    <property type="match status" value="2"/>
</dbReference>
<proteinExistence type="inferred from homology"/>
<name>A0AA40HZH5_CNENI</name>
<organism evidence="10 11">
    <name type="scientific">Cnephaeus nilssonii</name>
    <name type="common">Northern bat</name>
    <name type="synonym">Eptesicus nilssonii</name>
    <dbReference type="NCBI Taxonomy" id="3371016"/>
    <lineage>
        <taxon>Eukaryota</taxon>
        <taxon>Metazoa</taxon>
        <taxon>Chordata</taxon>
        <taxon>Craniata</taxon>
        <taxon>Vertebrata</taxon>
        <taxon>Euteleostomi</taxon>
        <taxon>Mammalia</taxon>
        <taxon>Eutheria</taxon>
        <taxon>Laurasiatheria</taxon>
        <taxon>Chiroptera</taxon>
        <taxon>Yangochiroptera</taxon>
        <taxon>Vespertilionidae</taxon>
        <taxon>Cnephaeus</taxon>
    </lineage>
</organism>
<feature type="region of interest" description="Disordered" evidence="8">
    <location>
        <begin position="725"/>
        <end position="744"/>
    </location>
</feature>
<keyword evidence="4" id="KW-0391">Immunity</keyword>
<keyword evidence="3" id="KW-0378">Hydrolase</keyword>
<evidence type="ECO:0000313" key="11">
    <source>
        <dbReference type="Proteomes" id="UP001177744"/>
    </source>
</evidence>